<proteinExistence type="predicted"/>
<organism evidence="1 2">
    <name type="scientific">Chlamydomonas reinhardtii</name>
    <name type="common">Chlamydomonas smithii</name>
    <dbReference type="NCBI Taxonomy" id="3055"/>
    <lineage>
        <taxon>Eukaryota</taxon>
        <taxon>Viridiplantae</taxon>
        <taxon>Chlorophyta</taxon>
        <taxon>core chlorophytes</taxon>
        <taxon>Chlorophyceae</taxon>
        <taxon>CS clade</taxon>
        <taxon>Chlamydomonadales</taxon>
        <taxon>Chlamydomonadaceae</taxon>
        <taxon>Chlamydomonas</taxon>
    </lineage>
</organism>
<gene>
    <name evidence="1" type="ORF">CHLRE_02g140900v5</name>
</gene>
<dbReference type="Proteomes" id="UP000006906">
    <property type="component" value="Chromosome 2"/>
</dbReference>
<evidence type="ECO:0000313" key="1">
    <source>
        <dbReference type="EMBL" id="PNW87568.1"/>
    </source>
</evidence>
<dbReference type="RefSeq" id="XP_042927826.1">
    <property type="nucleotide sequence ID" value="XM_043060049.1"/>
</dbReference>
<reference evidence="1 2" key="1">
    <citation type="journal article" date="2007" name="Science">
        <title>The Chlamydomonas genome reveals the evolution of key animal and plant functions.</title>
        <authorList>
            <person name="Merchant S.S."/>
            <person name="Prochnik S.E."/>
            <person name="Vallon O."/>
            <person name="Harris E.H."/>
            <person name="Karpowicz S.J."/>
            <person name="Witman G.B."/>
            <person name="Terry A."/>
            <person name="Salamov A."/>
            <person name="Fritz-Laylin L.K."/>
            <person name="Marechal-Drouard L."/>
            <person name="Marshall W.F."/>
            <person name="Qu L.H."/>
            <person name="Nelson D.R."/>
            <person name="Sanderfoot A.A."/>
            <person name="Spalding M.H."/>
            <person name="Kapitonov V.V."/>
            <person name="Ren Q."/>
            <person name="Ferris P."/>
            <person name="Lindquist E."/>
            <person name="Shapiro H."/>
            <person name="Lucas S.M."/>
            <person name="Grimwood J."/>
            <person name="Schmutz J."/>
            <person name="Cardol P."/>
            <person name="Cerutti H."/>
            <person name="Chanfreau G."/>
            <person name="Chen C.L."/>
            <person name="Cognat V."/>
            <person name="Croft M.T."/>
            <person name="Dent R."/>
            <person name="Dutcher S."/>
            <person name="Fernandez E."/>
            <person name="Fukuzawa H."/>
            <person name="Gonzalez-Ballester D."/>
            <person name="Gonzalez-Halphen D."/>
            <person name="Hallmann A."/>
            <person name="Hanikenne M."/>
            <person name="Hippler M."/>
            <person name="Inwood W."/>
            <person name="Jabbari K."/>
            <person name="Kalanon M."/>
            <person name="Kuras R."/>
            <person name="Lefebvre P.A."/>
            <person name="Lemaire S.D."/>
            <person name="Lobanov A.V."/>
            <person name="Lohr M."/>
            <person name="Manuell A."/>
            <person name="Meier I."/>
            <person name="Mets L."/>
            <person name="Mittag M."/>
            <person name="Mittelmeier T."/>
            <person name="Moroney J.V."/>
            <person name="Moseley J."/>
            <person name="Napoli C."/>
            <person name="Nedelcu A.M."/>
            <person name="Niyogi K."/>
            <person name="Novoselov S.V."/>
            <person name="Paulsen I.T."/>
            <person name="Pazour G."/>
            <person name="Purton S."/>
            <person name="Ral J.P."/>
            <person name="Riano-Pachon D.M."/>
            <person name="Riekhof W."/>
            <person name="Rymarquis L."/>
            <person name="Schroda M."/>
            <person name="Stern D."/>
            <person name="Umen J."/>
            <person name="Willows R."/>
            <person name="Wilson N."/>
            <person name="Zimmer S.L."/>
            <person name="Allmer J."/>
            <person name="Balk J."/>
            <person name="Bisova K."/>
            <person name="Chen C.J."/>
            <person name="Elias M."/>
            <person name="Gendler K."/>
            <person name="Hauser C."/>
            <person name="Lamb M.R."/>
            <person name="Ledford H."/>
            <person name="Long J.C."/>
            <person name="Minagawa J."/>
            <person name="Page M.D."/>
            <person name="Pan J."/>
            <person name="Pootakham W."/>
            <person name="Roje S."/>
            <person name="Rose A."/>
            <person name="Stahlberg E."/>
            <person name="Terauchi A.M."/>
            <person name="Yang P."/>
            <person name="Ball S."/>
            <person name="Bowler C."/>
            <person name="Dieckmann C.L."/>
            <person name="Gladyshev V.N."/>
            <person name="Green P."/>
            <person name="Jorgensen R."/>
            <person name="Mayfield S."/>
            <person name="Mueller-Roeber B."/>
            <person name="Rajamani S."/>
            <person name="Sayre R.T."/>
            <person name="Brokstein P."/>
            <person name="Dubchak I."/>
            <person name="Goodstein D."/>
            <person name="Hornick L."/>
            <person name="Huang Y.W."/>
            <person name="Jhaveri J."/>
            <person name="Luo Y."/>
            <person name="Martinez D."/>
            <person name="Ngau W.C."/>
            <person name="Otillar B."/>
            <person name="Poliakov A."/>
            <person name="Porter A."/>
            <person name="Szajkowski L."/>
            <person name="Werner G."/>
            <person name="Zhou K."/>
            <person name="Grigoriev I.V."/>
            <person name="Rokhsar D.S."/>
            <person name="Grossman A.R."/>
        </authorList>
    </citation>
    <scope>NUCLEOTIDE SEQUENCE [LARGE SCALE GENOMIC DNA]</scope>
    <source>
        <strain evidence="2">CC-503</strain>
    </source>
</reference>
<name>A0A2K3E441_CHLRE</name>
<dbReference type="ExpressionAtlas" id="A0A2K3E441">
    <property type="expression patterns" value="baseline and differential"/>
</dbReference>
<keyword evidence="2" id="KW-1185">Reference proteome</keyword>
<dbReference type="OrthoDB" id="10688794at2759"/>
<dbReference type="AlphaFoldDB" id="A0A2K3E441"/>
<dbReference type="EMBL" id="CM008963">
    <property type="protein sequence ID" value="PNW87568.1"/>
    <property type="molecule type" value="Genomic_DNA"/>
</dbReference>
<dbReference type="PaxDb" id="3055-EDP02109"/>
<protein>
    <submittedName>
        <fullName evidence="1">Uncharacterized protein</fullName>
    </submittedName>
</protein>
<sequence length="637" mass="66479">MILAHSLPCVPHGSGSVQITVGATHPQCTVRFTARARGPAAALAARPTQPPLQRLVVRPAAAVQNELAAAGDNWDVPPLSTTASGRRGGRPARRLNPLGHSALLSAYNASALREMGGSLLGGGLQLERLPDKTSCVFTHKEWQATALTHPSVLNCFGVGCLSSSHMAVLGEDLIRLAAIELSWSALQPPSAGAAAAIAGAASALGAEDIPSSSAGGPPGAPSKAPESLLTAAASTVKKITEKLAHMAPDTWGPRAGADNGADESWELQLQCTAALLNKAAAAVAAAVPQLAEQWQIDQHMCGFGSPAGKQEKVTCCKALLATAYLDGGYGAVRAMLGPWVVEVLRAAPERELQRTAFRIRQLLAKPQPASLLQDDPWALTTGMSGIPHTGKGTDAASADDTDAVASALDVAVRGQYAPLADLHWRRLLGGLRLLGGTGEGYEPRDVDYFQEQCDLWYAYLCSSASTLLPSTSPASWLQAKGAERAATMERRSAAAKSLVALGGAVYGVMVSELVLERCLTVQAPDMRCPSDNKLRRMAADEVRRDRATLMQDATRLAQMEVGLGLCRPEAEGTATGGAGVYGTTQRDSVGSLLTRCTDGVVAAVALEGGLRRARQVVRGLVGVAEMAEVEARLQQQT</sequence>
<dbReference type="InParanoid" id="A0A2K3E441"/>
<accession>A0A2K3E441</accession>
<dbReference type="GeneID" id="5720422"/>
<dbReference type="KEGG" id="cre:CHLRE_02g140900v5"/>
<evidence type="ECO:0000313" key="2">
    <source>
        <dbReference type="Proteomes" id="UP000006906"/>
    </source>
</evidence>
<dbReference type="Gramene" id="PNW87568">
    <property type="protein sequence ID" value="PNW87568"/>
    <property type="gene ID" value="CHLRE_02g140900v5"/>
</dbReference>